<dbReference type="KEGG" id="asim:FE240_18070"/>
<proteinExistence type="predicted"/>
<dbReference type="EMBL" id="CP040449">
    <property type="protein sequence ID" value="QFI56418.1"/>
    <property type="molecule type" value="Genomic_DNA"/>
</dbReference>
<feature type="signal peptide" evidence="1">
    <location>
        <begin position="1"/>
        <end position="19"/>
    </location>
</feature>
<reference evidence="2 3" key="1">
    <citation type="submission" date="2019-05" db="EMBL/GenBank/DDBJ databases">
        <title>OXA-830, a novel chromosomally encoded expanded-spectrum class D beta-lactamase in Aeromonas simiae.</title>
        <authorList>
            <person name="Zhou W."/>
            <person name="Chen Q."/>
        </authorList>
    </citation>
    <scope>NUCLEOTIDE SEQUENCE [LARGE SCALE GENOMIC DNA]</scope>
    <source>
        <strain evidence="2 3">A6</strain>
    </source>
</reference>
<evidence type="ECO:0000313" key="3">
    <source>
        <dbReference type="Proteomes" id="UP000594034"/>
    </source>
</evidence>
<dbReference type="AlphaFoldDB" id="A0A5J6X2G0"/>
<protein>
    <recommendedName>
        <fullName evidence="4">HEAT repeat domain-containing protein</fullName>
    </recommendedName>
</protein>
<dbReference type="RefSeq" id="WP_193002831.1">
    <property type="nucleotide sequence ID" value="NZ_CP040449.1"/>
</dbReference>
<sequence length="318" mass="35219">MRRMLIACATLVLSLTAMADDDYQRARPSEHLPYLTARLQQGQLAALDTFLDSLPSAQSEPLRWWLLQGLSGSERPAAPTRTWVAAQSKRVPSTLTSQTQDGFLVSLPRYDYPALARRLLQSWQQLDWQGQYGYELAAGKLNLRSIYRWNNPDLERQQSALLAALAQAPNPVRLQLAQAVARTPLYLPDNRLIYTLLDYTGLSELFFTLWRRPVDDDSLRALALVSRFHEGNAAGELLLSAAAEPGLNSAAMLALGALHPLPDPVRSYLHRELGIGPDGVALAKLLKPRAESLQLILLADRLLHEQGGGHANLEPGRP</sequence>
<evidence type="ECO:0000313" key="2">
    <source>
        <dbReference type="EMBL" id="QFI56418.1"/>
    </source>
</evidence>
<accession>A0A5J6X2G0</accession>
<dbReference type="Proteomes" id="UP000594034">
    <property type="component" value="Chromosome"/>
</dbReference>
<name>A0A5J6X2G0_9GAMM</name>
<keyword evidence="1" id="KW-0732">Signal</keyword>
<gene>
    <name evidence="2" type="ORF">FE240_18070</name>
</gene>
<keyword evidence="3" id="KW-1185">Reference proteome</keyword>
<organism evidence="2 3">
    <name type="scientific">Aeromonas simiae</name>
    <dbReference type="NCBI Taxonomy" id="218936"/>
    <lineage>
        <taxon>Bacteria</taxon>
        <taxon>Pseudomonadati</taxon>
        <taxon>Pseudomonadota</taxon>
        <taxon>Gammaproteobacteria</taxon>
        <taxon>Aeromonadales</taxon>
        <taxon>Aeromonadaceae</taxon>
        <taxon>Aeromonas</taxon>
    </lineage>
</organism>
<feature type="chain" id="PRO_5023942726" description="HEAT repeat domain-containing protein" evidence="1">
    <location>
        <begin position="20"/>
        <end position="318"/>
    </location>
</feature>
<evidence type="ECO:0000256" key="1">
    <source>
        <dbReference type="SAM" id="SignalP"/>
    </source>
</evidence>
<evidence type="ECO:0008006" key="4">
    <source>
        <dbReference type="Google" id="ProtNLM"/>
    </source>
</evidence>